<dbReference type="Proteomes" id="UP000241899">
    <property type="component" value="Unassembled WGS sequence"/>
</dbReference>
<dbReference type="AlphaFoldDB" id="A0A2T4JKB9"/>
<dbReference type="Gene3D" id="3.40.1230.10">
    <property type="entry name" value="MTH938-like"/>
    <property type="match status" value="1"/>
</dbReference>
<dbReference type="EMBL" id="PZKF01000008">
    <property type="protein sequence ID" value="PTE18313.1"/>
    <property type="molecule type" value="Genomic_DNA"/>
</dbReference>
<dbReference type="RefSeq" id="WP_107324275.1">
    <property type="nucleotide sequence ID" value="NZ_NHSP01000025.1"/>
</dbReference>
<dbReference type="Pfam" id="PF04430">
    <property type="entry name" value="DUF498"/>
    <property type="match status" value="1"/>
</dbReference>
<evidence type="ECO:0008006" key="3">
    <source>
        <dbReference type="Google" id="ProtNLM"/>
    </source>
</evidence>
<dbReference type="OrthoDB" id="7351393at2"/>
<sequence>MPIIDTSFGTGLPIDAFGPGYFRVAGAVRPGGLVIGAGAVADWAGYDDLAPVLALAGSVDLVFIGTGADISFAPKALVQRLEGAGLMVEAMATPAAARSYNLLLTENRRVAAALLPMPGVGDV</sequence>
<proteinExistence type="predicted"/>
<dbReference type="CDD" id="cd00248">
    <property type="entry name" value="Mth938-like"/>
    <property type="match status" value="1"/>
</dbReference>
<dbReference type="PANTHER" id="PTHR21192">
    <property type="entry name" value="NUCLEAR PROTEIN E3-3"/>
    <property type="match status" value="1"/>
</dbReference>
<dbReference type="InterPro" id="IPR007523">
    <property type="entry name" value="NDUFAF3/AAMDC"/>
</dbReference>
<accession>A0A2T4JKB9</accession>
<organism evidence="1 2">
    <name type="scientific">Phaeovulum veldkampii DSM 11550</name>
    <dbReference type="NCBI Taxonomy" id="1185920"/>
    <lineage>
        <taxon>Bacteria</taxon>
        <taxon>Pseudomonadati</taxon>
        <taxon>Pseudomonadota</taxon>
        <taxon>Alphaproteobacteria</taxon>
        <taxon>Rhodobacterales</taxon>
        <taxon>Paracoccaceae</taxon>
        <taxon>Phaeovulum</taxon>
    </lineage>
</organism>
<protein>
    <recommendedName>
        <fullName evidence="3">Mth938-like domain-containing protein</fullName>
    </recommendedName>
</protein>
<dbReference type="SUPFAM" id="SSF64076">
    <property type="entry name" value="MTH938-like"/>
    <property type="match status" value="1"/>
</dbReference>
<dbReference type="InterPro" id="IPR036748">
    <property type="entry name" value="MTH938-like_sf"/>
</dbReference>
<evidence type="ECO:0000313" key="1">
    <source>
        <dbReference type="EMBL" id="PTE18313.1"/>
    </source>
</evidence>
<reference evidence="1 2" key="1">
    <citation type="submission" date="2018-03" db="EMBL/GenBank/DDBJ databases">
        <title>Rhodobacter veldkampii.</title>
        <authorList>
            <person name="Meyer T.E."/>
            <person name="Miller S."/>
            <person name="Lodha T."/>
            <person name="Gandham S."/>
            <person name="Chintalapati S."/>
            <person name="Chintalapati V.R."/>
        </authorList>
    </citation>
    <scope>NUCLEOTIDE SEQUENCE [LARGE SCALE GENOMIC DNA]</scope>
    <source>
        <strain evidence="1 2">DSM 11550</strain>
    </source>
</reference>
<comment type="caution">
    <text evidence="1">The sequence shown here is derived from an EMBL/GenBank/DDBJ whole genome shotgun (WGS) entry which is preliminary data.</text>
</comment>
<keyword evidence="2" id="KW-1185">Reference proteome</keyword>
<dbReference type="PANTHER" id="PTHR21192:SF2">
    <property type="entry name" value="NADH DEHYDROGENASE [UBIQUINONE] 1 ALPHA SUBCOMPLEX ASSEMBLY FACTOR 3"/>
    <property type="match status" value="1"/>
</dbReference>
<evidence type="ECO:0000313" key="2">
    <source>
        <dbReference type="Proteomes" id="UP000241899"/>
    </source>
</evidence>
<name>A0A2T4JKB9_9RHOB</name>
<gene>
    <name evidence="1" type="ORF">C5F46_05070</name>
</gene>